<name>A0A0M2NHJ3_9FIRM</name>
<sequence>MSVGDWAEEAKKMGLDGIDISINFIKNNSYTYLREIKESLAKSGMNIIMATSYPDFTHPDAVQRDREKDYFIRDIALCSELGVKYLRILAGQAHPQTSRADGIRWVVENFRDCAKAAQKYGITLLYENHSKPGAWDYCDFSYPLDIFFDIFESIKDMGIRLNFDIGNIVSCGQNPVAILEKVYDYVDTIHISDVKTAEKFSPTLLGTGIVPIGEVFSYLKGRGFQGWYCIEEAGFQGLEGVKKAVDYARETYKNA</sequence>
<dbReference type="Pfam" id="PF01261">
    <property type="entry name" value="AP_endonuc_2"/>
    <property type="match status" value="1"/>
</dbReference>
<dbReference type="PANTHER" id="PTHR12110:SF41">
    <property type="entry name" value="INOSOSE DEHYDRATASE"/>
    <property type="match status" value="1"/>
</dbReference>
<protein>
    <submittedName>
        <fullName evidence="2">Xylose isomerase domain protein TIM barrel</fullName>
    </submittedName>
</protein>
<organism evidence="2 3">
    <name type="scientific">Christensenella hongkongensis</name>
    <dbReference type="NCBI Taxonomy" id="270498"/>
    <lineage>
        <taxon>Bacteria</taxon>
        <taxon>Bacillati</taxon>
        <taxon>Bacillota</taxon>
        <taxon>Clostridia</taxon>
        <taxon>Christensenellales</taxon>
        <taxon>Christensenellaceae</taxon>
        <taxon>Christensenella</taxon>
    </lineage>
</organism>
<feature type="domain" description="Xylose isomerase-like TIM barrel" evidence="1">
    <location>
        <begin position="8"/>
        <end position="249"/>
    </location>
</feature>
<evidence type="ECO:0000313" key="2">
    <source>
        <dbReference type="EMBL" id="KKI50436.1"/>
    </source>
</evidence>
<evidence type="ECO:0000259" key="1">
    <source>
        <dbReference type="Pfam" id="PF01261"/>
    </source>
</evidence>
<dbReference type="PANTHER" id="PTHR12110">
    <property type="entry name" value="HYDROXYPYRUVATE ISOMERASE"/>
    <property type="match status" value="1"/>
</dbReference>
<dbReference type="STRING" id="270498.CHK_2028"/>
<dbReference type="Gene3D" id="3.20.20.150">
    <property type="entry name" value="Divalent-metal-dependent TIM barrel enzymes"/>
    <property type="match status" value="1"/>
</dbReference>
<comment type="caution">
    <text evidence="2">The sequence shown here is derived from an EMBL/GenBank/DDBJ whole genome shotgun (WGS) entry which is preliminary data.</text>
</comment>
<dbReference type="InterPro" id="IPR036237">
    <property type="entry name" value="Xyl_isomerase-like_sf"/>
</dbReference>
<dbReference type="AlphaFoldDB" id="A0A0M2NHJ3"/>
<dbReference type="EMBL" id="LAYJ01000111">
    <property type="protein sequence ID" value="KKI50436.1"/>
    <property type="molecule type" value="Genomic_DNA"/>
</dbReference>
<reference evidence="2 3" key="1">
    <citation type="submission" date="2015-04" db="EMBL/GenBank/DDBJ databases">
        <title>Draft genome sequence of bacteremic isolate Catabacter hongkongensis type strain HKU16T.</title>
        <authorList>
            <person name="Lau S.K."/>
            <person name="Teng J.L."/>
            <person name="Huang Y."/>
            <person name="Curreem S.O."/>
            <person name="Tsui S.K."/>
            <person name="Woo P.C."/>
        </authorList>
    </citation>
    <scope>NUCLEOTIDE SEQUENCE [LARGE SCALE GENOMIC DNA]</scope>
    <source>
        <strain evidence="2 3">HKU16</strain>
    </source>
</reference>
<accession>A0A0M2NHJ3</accession>
<keyword evidence="2" id="KW-0413">Isomerase</keyword>
<dbReference type="InterPro" id="IPR013022">
    <property type="entry name" value="Xyl_isomerase-like_TIM-brl"/>
</dbReference>
<dbReference type="Proteomes" id="UP000034076">
    <property type="component" value="Unassembled WGS sequence"/>
</dbReference>
<dbReference type="InterPro" id="IPR050312">
    <property type="entry name" value="IolE/XylAMocC-like"/>
</dbReference>
<proteinExistence type="predicted"/>
<evidence type="ECO:0000313" key="3">
    <source>
        <dbReference type="Proteomes" id="UP000034076"/>
    </source>
</evidence>
<gene>
    <name evidence="2" type="ORF">CHK_2028</name>
</gene>
<dbReference type="SUPFAM" id="SSF51658">
    <property type="entry name" value="Xylose isomerase-like"/>
    <property type="match status" value="1"/>
</dbReference>
<keyword evidence="3" id="KW-1185">Reference proteome</keyword>
<dbReference type="GO" id="GO:0016853">
    <property type="term" value="F:isomerase activity"/>
    <property type="evidence" value="ECO:0007669"/>
    <property type="project" value="UniProtKB-KW"/>
</dbReference>